<comment type="caution">
    <text evidence="2">The sequence shown here is derived from an EMBL/GenBank/DDBJ whole genome shotgun (WGS) entry which is preliminary data.</text>
</comment>
<dbReference type="Proteomes" id="UP000249185">
    <property type="component" value="Unassembled WGS sequence"/>
</dbReference>
<proteinExistence type="predicted"/>
<gene>
    <name evidence="2" type="ORF">DI556_10860</name>
</gene>
<protein>
    <recommendedName>
        <fullName evidence="4">Lipoprotein</fullName>
    </recommendedName>
</protein>
<evidence type="ECO:0008006" key="4">
    <source>
        <dbReference type="Google" id="ProtNLM"/>
    </source>
</evidence>
<keyword evidence="1" id="KW-0732">Signal</keyword>
<evidence type="ECO:0000313" key="3">
    <source>
        <dbReference type="Proteomes" id="UP000249185"/>
    </source>
</evidence>
<reference evidence="2 3" key="1">
    <citation type="submission" date="2017-08" db="EMBL/GenBank/DDBJ databases">
        <title>Infants hospitalized years apart are colonized by the same room-sourced microbial strains.</title>
        <authorList>
            <person name="Brooks B."/>
            <person name="Olm M.R."/>
            <person name="Firek B.A."/>
            <person name="Baker R."/>
            <person name="Thomas B.C."/>
            <person name="Morowitz M.J."/>
            <person name="Banfield J.F."/>
        </authorList>
    </citation>
    <scope>NUCLEOTIDE SEQUENCE [LARGE SCALE GENOMIC DNA]</scope>
    <source>
        <strain evidence="2">S2_005_002_R2_34</strain>
    </source>
</reference>
<evidence type="ECO:0000256" key="1">
    <source>
        <dbReference type="SAM" id="SignalP"/>
    </source>
</evidence>
<feature type="signal peptide" evidence="1">
    <location>
        <begin position="1"/>
        <end position="17"/>
    </location>
</feature>
<name>A0A2W5PWX3_RHOSU</name>
<dbReference type="AlphaFoldDB" id="A0A2W5PWX3"/>
<accession>A0A2W5PWX3</accession>
<feature type="chain" id="PRO_5015932012" description="Lipoprotein" evidence="1">
    <location>
        <begin position="18"/>
        <end position="125"/>
    </location>
</feature>
<evidence type="ECO:0000313" key="2">
    <source>
        <dbReference type="EMBL" id="PZQ49367.1"/>
    </source>
</evidence>
<organism evidence="2 3">
    <name type="scientific">Rhodovulum sulfidophilum</name>
    <name type="common">Rhodobacter sulfidophilus</name>
    <dbReference type="NCBI Taxonomy" id="35806"/>
    <lineage>
        <taxon>Bacteria</taxon>
        <taxon>Pseudomonadati</taxon>
        <taxon>Pseudomonadota</taxon>
        <taxon>Alphaproteobacteria</taxon>
        <taxon>Rhodobacterales</taxon>
        <taxon>Paracoccaceae</taxon>
        <taxon>Rhodovulum</taxon>
    </lineage>
</organism>
<sequence>MKRFLSLAALPVLAACATEFRWDVEGRIGEDPARGYATARLGGQGKFSVTTDTGLTCSGTYDSATGRRAVIVPAICADGRSGQLFITRAGDLKSGTATGRLNDGTLAEFTFGDTQVYRVEPGSEF</sequence>
<dbReference type="PROSITE" id="PS51257">
    <property type="entry name" value="PROKAR_LIPOPROTEIN"/>
    <property type="match status" value="1"/>
</dbReference>
<dbReference type="EMBL" id="QFPW01000007">
    <property type="protein sequence ID" value="PZQ49367.1"/>
    <property type="molecule type" value="Genomic_DNA"/>
</dbReference>